<dbReference type="Pfam" id="PF17753">
    <property type="entry name" value="Ig_mannosidase"/>
    <property type="match status" value="1"/>
</dbReference>
<evidence type="ECO:0000256" key="13">
    <source>
        <dbReference type="ARBA" id="ARBA00023228"/>
    </source>
</evidence>
<feature type="domain" description="Glycoside hydrolase family 2 catalytic" evidence="18">
    <location>
        <begin position="436"/>
        <end position="570"/>
    </location>
</feature>
<dbReference type="GO" id="GO:0006516">
    <property type="term" value="P:glycoprotein catabolic process"/>
    <property type="evidence" value="ECO:0007669"/>
    <property type="project" value="TreeGrafter"/>
</dbReference>
<feature type="domain" description="Beta-mannosidase Ig-fold" evidence="19">
    <location>
        <begin position="838"/>
        <end position="901"/>
    </location>
</feature>
<dbReference type="KEGG" id="ccin:107263812"/>
<dbReference type="GO" id="GO:0005764">
    <property type="term" value="C:lysosome"/>
    <property type="evidence" value="ECO:0007669"/>
    <property type="project" value="UniProtKB-SubCell"/>
</dbReference>
<proteinExistence type="inferred from homology"/>
<dbReference type="GO" id="GO:0005975">
    <property type="term" value="P:carbohydrate metabolic process"/>
    <property type="evidence" value="ECO:0007669"/>
    <property type="project" value="InterPro"/>
</dbReference>
<feature type="chain" id="PRO_5042528375" description="Beta-mannosidase" evidence="17">
    <location>
        <begin position="20"/>
        <end position="910"/>
    </location>
</feature>
<dbReference type="SUPFAM" id="SSF49303">
    <property type="entry name" value="beta-Galactosidase/glucuronidase domain"/>
    <property type="match status" value="3"/>
</dbReference>
<keyword evidence="12" id="KW-0325">Glycoprotein</keyword>
<keyword evidence="11" id="KW-1015">Disulfide bond</keyword>
<comment type="function">
    <text evidence="2">Exoglycosidase that cleaves the single beta-linked mannose residue from the non-reducing end of all N-linked glycoprotein oligosaccharides.</text>
</comment>
<comment type="catalytic activity">
    <reaction evidence="1">
        <text>Hydrolysis of terminal, non-reducing beta-D-mannose residues in beta-D-mannosides.</text>
        <dbReference type="EC" id="3.2.1.25"/>
    </reaction>
</comment>
<evidence type="ECO:0000256" key="15">
    <source>
        <dbReference type="ARBA" id="ARBA00032581"/>
    </source>
</evidence>
<feature type="domain" description="Beta-mannosidase-like galactose-binding" evidence="21">
    <location>
        <begin position="44"/>
        <end position="213"/>
    </location>
</feature>
<dbReference type="InterPro" id="IPR054593">
    <property type="entry name" value="Beta-mannosidase-like_N2"/>
</dbReference>
<evidence type="ECO:0000256" key="11">
    <source>
        <dbReference type="ARBA" id="ARBA00023157"/>
    </source>
</evidence>
<evidence type="ECO:0000256" key="4">
    <source>
        <dbReference type="ARBA" id="ARBA00004740"/>
    </source>
</evidence>
<comment type="subcellular location">
    <subcellularLocation>
        <location evidence="3">Lysosome</location>
    </subcellularLocation>
</comment>
<keyword evidence="14" id="KW-0326">Glycosidase</keyword>
<dbReference type="RefSeq" id="XP_015586913.1">
    <property type="nucleotide sequence ID" value="XM_015731427.2"/>
</dbReference>
<evidence type="ECO:0000256" key="8">
    <source>
        <dbReference type="ARBA" id="ARBA00015707"/>
    </source>
</evidence>
<dbReference type="GO" id="GO:0005576">
    <property type="term" value="C:extracellular region"/>
    <property type="evidence" value="ECO:0007669"/>
    <property type="project" value="UniProtKB-SubCell"/>
</dbReference>
<name>A0AAJ7BIQ6_CEPCN</name>
<keyword evidence="13" id="KW-0458">Lysosome</keyword>
<dbReference type="GeneID" id="107263812"/>
<evidence type="ECO:0000256" key="7">
    <source>
        <dbReference type="ARBA" id="ARBA00012754"/>
    </source>
</evidence>
<dbReference type="InterPro" id="IPR008979">
    <property type="entry name" value="Galactose-bd-like_sf"/>
</dbReference>
<comment type="pathway">
    <text evidence="4">Glycan metabolism; N-glycan degradation.</text>
</comment>
<dbReference type="Gene3D" id="2.60.120.260">
    <property type="entry name" value="Galactose-binding domain-like"/>
    <property type="match status" value="1"/>
</dbReference>
<dbReference type="EC" id="3.2.1.25" evidence="7"/>
<comment type="similarity">
    <text evidence="5">Belongs to the glycosyl hydrolase 2 family.</text>
</comment>
<dbReference type="SUPFAM" id="SSF51445">
    <property type="entry name" value="(Trans)glycosidases"/>
    <property type="match status" value="1"/>
</dbReference>
<dbReference type="GO" id="GO:0004567">
    <property type="term" value="F:beta-mannosidase activity"/>
    <property type="evidence" value="ECO:0007669"/>
    <property type="project" value="UniProtKB-EC"/>
</dbReference>
<organism evidence="22 23">
    <name type="scientific">Cephus cinctus</name>
    <name type="common">Wheat stem sawfly</name>
    <dbReference type="NCBI Taxonomy" id="211228"/>
    <lineage>
        <taxon>Eukaryota</taxon>
        <taxon>Metazoa</taxon>
        <taxon>Ecdysozoa</taxon>
        <taxon>Arthropoda</taxon>
        <taxon>Hexapoda</taxon>
        <taxon>Insecta</taxon>
        <taxon>Pterygota</taxon>
        <taxon>Neoptera</taxon>
        <taxon>Endopterygota</taxon>
        <taxon>Hymenoptera</taxon>
        <taxon>Cephoidea</taxon>
        <taxon>Cephidae</taxon>
        <taxon>Cephus</taxon>
    </lineage>
</organism>
<dbReference type="InterPro" id="IPR017853">
    <property type="entry name" value="GH"/>
</dbReference>
<dbReference type="Pfam" id="PF22666">
    <property type="entry name" value="Glyco_hydro_2_N2"/>
    <property type="match status" value="1"/>
</dbReference>
<gene>
    <name evidence="23" type="primary">LOC107263812</name>
</gene>
<evidence type="ECO:0000256" key="2">
    <source>
        <dbReference type="ARBA" id="ARBA00003150"/>
    </source>
</evidence>
<protein>
    <recommendedName>
        <fullName evidence="8">Beta-mannosidase</fullName>
        <ecNumber evidence="7">3.2.1.25</ecNumber>
    </recommendedName>
    <alternativeName>
        <fullName evidence="15">Lysosomal beta A mannosidase</fullName>
    </alternativeName>
    <alternativeName>
        <fullName evidence="16">Mannanase</fullName>
    </alternativeName>
</protein>
<dbReference type="CTD" id="40524"/>
<dbReference type="FunFam" id="3.20.20.80:FF:000035">
    <property type="entry name" value="Mannosidase beta"/>
    <property type="match status" value="1"/>
</dbReference>
<evidence type="ECO:0000256" key="10">
    <source>
        <dbReference type="ARBA" id="ARBA00022801"/>
    </source>
</evidence>
<evidence type="ECO:0000313" key="23">
    <source>
        <dbReference type="RefSeq" id="XP_015586913.1"/>
    </source>
</evidence>
<evidence type="ECO:0000256" key="1">
    <source>
        <dbReference type="ARBA" id="ARBA00000829"/>
    </source>
</evidence>
<comment type="subunit">
    <text evidence="6">Monomer.</text>
</comment>
<evidence type="ECO:0000256" key="6">
    <source>
        <dbReference type="ARBA" id="ARBA00011245"/>
    </source>
</evidence>
<dbReference type="Gene3D" id="3.20.20.80">
    <property type="entry name" value="Glycosidases"/>
    <property type="match status" value="1"/>
</dbReference>
<dbReference type="InterPro" id="IPR006103">
    <property type="entry name" value="Glyco_hydro_2_cat"/>
</dbReference>
<evidence type="ECO:0000256" key="12">
    <source>
        <dbReference type="ARBA" id="ARBA00023180"/>
    </source>
</evidence>
<dbReference type="FunFam" id="2.60.120.260:FF:000060">
    <property type="entry name" value="Probable beta-mannosidase"/>
    <property type="match status" value="1"/>
</dbReference>
<dbReference type="InterPro" id="IPR041625">
    <property type="entry name" value="Beta-mannosidase_Ig"/>
</dbReference>
<dbReference type="InterPro" id="IPR036156">
    <property type="entry name" value="Beta-gal/glucu_dom_sf"/>
</dbReference>
<evidence type="ECO:0000259" key="18">
    <source>
        <dbReference type="Pfam" id="PF02836"/>
    </source>
</evidence>
<dbReference type="SUPFAM" id="SSF49785">
    <property type="entry name" value="Galactose-binding domain-like"/>
    <property type="match status" value="1"/>
</dbReference>
<dbReference type="InterPro" id="IPR050887">
    <property type="entry name" value="Beta-mannosidase_GH2"/>
</dbReference>
<sequence length="910" mass="104164">MKDLTVLLTFVLFAFQSKAVLLNDGWIGYIGNQTESEIRSKKPITSFPSKVPGGIYTDLYNANLIAANLVGDNDIKHRWLSNETFSYIRHFQVNSTSWKPTGRAILIFHGLDTFTTIFLNGQQIGKTSNMYLKYSFDVKHQLLDGTNELKIIFASAVKAAEELYNKQAMNYIVPPTCVPNTYHGECHVNHIRKMQASFGWDWGPAFPSMGIWKDVELITVENVLMSDVTVDIGKSDAVWEVEVTIFFQLLSSDLNKWIKCDLRAELKISELAIISNSKVTVLDTNATNCSIVLRVPKEAVHLWWPNGYGEQRLYNLKVQSLIGQESTEKNIRIGFRTVELVQEPLEKGLSFYFRLNEVPIFAKGSNWIPASIFPEETANEETVRDLLFSAREAHMNMLRVWGGGVYESDFFYNLADEYGIMIWQDFMFACSMYPAGESFLESVKAEVEQNVKRLKNHPSIVLWAGNNENEAALYGNWYGTGSTSIYQEDYIRLYVNVIKAEVNRIDPARPFVVSSPSDGLFTEENNYVGPNPYSNLYGDVHYYNYLKNGWDINHYPHTRFASEYGFQSLPSVFTLAPVIKNETDLRIDSDFMLHRQHLPAGYNYMKNLISMNFRVSLKNTYQDFLIFIYLSQVNQAVSMRIETESYRQTKSGFNANGEGLTMGALYWQLNDVWQAPSWSSIEFGGRWKMLHYYVKDCFAPVIVTPHLSLADELTIYVVSDKLVPISDCTLSINVYKWDMNLPLYTKKYPNIVIMKNMAQAVVTLWFSNFLREAGCGTLAAVKKNCIVELLLEDQYHMQIAPYNYVYPSSFINITVPNTEVQVYVDPTPIPGKLSNYLDYRVSLRSEKIALFVWIDVKQICGRFSENGFHVLRGEKNITFHAKEAVTDDQLSNDITVVSLSQIYKFKTGFM</sequence>
<evidence type="ECO:0000256" key="3">
    <source>
        <dbReference type="ARBA" id="ARBA00004371"/>
    </source>
</evidence>
<feature type="domain" description="Mannosidase Ig/CBM-like" evidence="20">
    <location>
        <begin position="712"/>
        <end position="809"/>
    </location>
</feature>
<dbReference type="Pfam" id="PF17786">
    <property type="entry name" value="Mannosidase_ig"/>
    <property type="match status" value="1"/>
</dbReference>
<dbReference type="InterPro" id="IPR013783">
    <property type="entry name" value="Ig-like_fold"/>
</dbReference>
<evidence type="ECO:0000256" key="9">
    <source>
        <dbReference type="ARBA" id="ARBA00022729"/>
    </source>
</evidence>
<reference evidence="23" key="1">
    <citation type="submission" date="2025-08" db="UniProtKB">
        <authorList>
            <consortium name="RefSeq"/>
        </authorList>
    </citation>
    <scope>IDENTIFICATION</scope>
</reference>
<dbReference type="InterPro" id="IPR041447">
    <property type="entry name" value="Mannosidase_ig"/>
</dbReference>
<evidence type="ECO:0000259" key="19">
    <source>
        <dbReference type="Pfam" id="PF17753"/>
    </source>
</evidence>
<keyword evidence="22" id="KW-1185">Reference proteome</keyword>
<dbReference type="AlphaFoldDB" id="A0AAJ7BIQ6"/>
<evidence type="ECO:0000259" key="20">
    <source>
        <dbReference type="Pfam" id="PF17786"/>
    </source>
</evidence>
<dbReference type="Proteomes" id="UP000694920">
    <property type="component" value="Unplaced"/>
</dbReference>
<evidence type="ECO:0000256" key="17">
    <source>
        <dbReference type="SAM" id="SignalP"/>
    </source>
</evidence>
<keyword evidence="10" id="KW-0378">Hydrolase</keyword>
<evidence type="ECO:0000256" key="16">
    <source>
        <dbReference type="ARBA" id="ARBA00033445"/>
    </source>
</evidence>
<keyword evidence="9 17" id="KW-0732">Signal</keyword>
<dbReference type="PANTHER" id="PTHR43730">
    <property type="entry name" value="BETA-MANNOSIDASE"/>
    <property type="match status" value="1"/>
</dbReference>
<evidence type="ECO:0000256" key="14">
    <source>
        <dbReference type="ARBA" id="ARBA00023295"/>
    </source>
</evidence>
<feature type="signal peptide" evidence="17">
    <location>
        <begin position="1"/>
        <end position="19"/>
    </location>
</feature>
<evidence type="ECO:0000259" key="21">
    <source>
        <dbReference type="Pfam" id="PF22666"/>
    </source>
</evidence>
<dbReference type="Pfam" id="PF02836">
    <property type="entry name" value="Glyco_hydro_2_C"/>
    <property type="match status" value="1"/>
</dbReference>
<dbReference type="PANTHER" id="PTHR43730:SF1">
    <property type="entry name" value="BETA-MANNOSIDASE"/>
    <property type="match status" value="1"/>
</dbReference>
<dbReference type="Gene3D" id="2.60.40.10">
    <property type="entry name" value="Immunoglobulins"/>
    <property type="match status" value="3"/>
</dbReference>
<evidence type="ECO:0000313" key="22">
    <source>
        <dbReference type="Proteomes" id="UP000694920"/>
    </source>
</evidence>
<evidence type="ECO:0000256" key="5">
    <source>
        <dbReference type="ARBA" id="ARBA00007401"/>
    </source>
</evidence>
<accession>A0AAJ7BIQ6</accession>